<sequence>MFNPTRDEARNFLFESWRKRRAGELLTPLEDLTAQLIDKHPEYHALFDDPERNQGKDYAPDGNVVNPFLHLMMHLTIEEQISIGQPQGIREQFARLTRKYASEHEAQHAIMDCLGEMIWQAQRNKTTPDATVYLSCLEKQ</sequence>
<name>A0AAN1XBK6_9PROT</name>
<evidence type="ECO:0000313" key="2">
    <source>
        <dbReference type="Proteomes" id="UP001320326"/>
    </source>
</evidence>
<dbReference type="Pfam" id="PF08897">
    <property type="entry name" value="DUF1841"/>
    <property type="match status" value="1"/>
</dbReference>
<reference evidence="1 2" key="1">
    <citation type="journal article" date="2022" name="Int. J. Syst. Evol. Microbiol.">
        <title>&lt;i&gt;Sideroxyarcus emersonii&lt;/i&gt; gen. nov. sp. nov., a neutrophilic, microaerobic iron- and thiosulfate-oxidizing bacterium isolated from iron-rich wetland sediment.</title>
        <authorList>
            <person name="Kato S."/>
            <person name="Itoh T."/>
            <person name="Iino T."/>
            <person name="Ohkuma M."/>
        </authorList>
    </citation>
    <scope>NUCLEOTIDE SEQUENCE [LARGE SCALE GENOMIC DNA]</scope>
    <source>
        <strain evidence="1 2">MIZ01</strain>
    </source>
</reference>
<dbReference type="Proteomes" id="UP001320326">
    <property type="component" value="Chromosome"/>
</dbReference>
<evidence type="ECO:0000313" key="1">
    <source>
        <dbReference type="EMBL" id="BCK88333.1"/>
    </source>
</evidence>
<dbReference type="AlphaFoldDB" id="A0AAN1XBK6"/>
<dbReference type="InterPro" id="IPR014993">
    <property type="entry name" value="DUF1841"/>
</dbReference>
<evidence type="ECO:0008006" key="3">
    <source>
        <dbReference type="Google" id="ProtNLM"/>
    </source>
</evidence>
<dbReference type="KEGG" id="seme:MIZ01_2136"/>
<keyword evidence="2" id="KW-1185">Reference proteome</keyword>
<organism evidence="1 2">
    <name type="scientific">Sideroxyarcus emersonii</name>
    <dbReference type="NCBI Taxonomy" id="2764705"/>
    <lineage>
        <taxon>Bacteria</taxon>
        <taxon>Pseudomonadati</taxon>
        <taxon>Pseudomonadota</taxon>
        <taxon>Betaproteobacteria</taxon>
        <taxon>Nitrosomonadales</taxon>
        <taxon>Gallionellaceae</taxon>
        <taxon>Sideroxyarcus</taxon>
    </lineage>
</organism>
<gene>
    <name evidence="1" type="ORF">MIZ01_2136</name>
</gene>
<dbReference type="RefSeq" id="WP_237246859.1">
    <property type="nucleotide sequence ID" value="NZ_AP023423.1"/>
</dbReference>
<proteinExistence type="predicted"/>
<dbReference type="EMBL" id="AP023423">
    <property type="protein sequence ID" value="BCK88333.1"/>
    <property type="molecule type" value="Genomic_DNA"/>
</dbReference>
<accession>A0AAN1XBK6</accession>
<protein>
    <recommendedName>
        <fullName evidence="3">DUF1841 family protein</fullName>
    </recommendedName>
</protein>